<dbReference type="EMBL" id="KV429034">
    <property type="protein sequence ID" value="KZT74185.1"/>
    <property type="molecule type" value="Genomic_DNA"/>
</dbReference>
<gene>
    <name evidence="2" type="ORF">DAEQUDRAFT_721073</name>
</gene>
<protein>
    <submittedName>
        <fullName evidence="2">Uncharacterized protein</fullName>
    </submittedName>
</protein>
<sequence>MAATLIEIPSRVTPPLPASPRAPRPTRLRHSLHPPRRHAAQPLLRAQHILIRQAQRLPFRANQSGSQRGRPTATDDNGLPRPGARATVTGKDRPILPIMTRRAYVCVT</sequence>
<feature type="compositionally biased region" description="Basic residues" evidence="1">
    <location>
        <begin position="24"/>
        <end position="38"/>
    </location>
</feature>
<dbReference type="AlphaFoldDB" id="A0A165TZN6"/>
<keyword evidence="3" id="KW-1185">Reference proteome</keyword>
<feature type="region of interest" description="Disordered" evidence="1">
    <location>
        <begin position="56"/>
        <end position="93"/>
    </location>
</feature>
<proteinExistence type="predicted"/>
<feature type="compositionally biased region" description="Pro residues" evidence="1">
    <location>
        <begin position="12"/>
        <end position="23"/>
    </location>
</feature>
<evidence type="ECO:0000313" key="2">
    <source>
        <dbReference type="EMBL" id="KZT74185.1"/>
    </source>
</evidence>
<evidence type="ECO:0000313" key="3">
    <source>
        <dbReference type="Proteomes" id="UP000076727"/>
    </source>
</evidence>
<organism evidence="2 3">
    <name type="scientific">Daedalea quercina L-15889</name>
    <dbReference type="NCBI Taxonomy" id="1314783"/>
    <lineage>
        <taxon>Eukaryota</taxon>
        <taxon>Fungi</taxon>
        <taxon>Dikarya</taxon>
        <taxon>Basidiomycota</taxon>
        <taxon>Agaricomycotina</taxon>
        <taxon>Agaricomycetes</taxon>
        <taxon>Polyporales</taxon>
        <taxon>Fomitopsis</taxon>
    </lineage>
</organism>
<accession>A0A165TZN6</accession>
<evidence type="ECO:0000256" key="1">
    <source>
        <dbReference type="SAM" id="MobiDB-lite"/>
    </source>
</evidence>
<dbReference type="Proteomes" id="UP000076727">
    <property type="component" value="Unassembled WGS sequence"/>
</dbReference>
<feature type="region of interest" description="Disordered" evidence="1">
    <location>
        <begin position="1"/>
        <end position="38"/>
    </location>
</feature>
<name>A0A165TZN6_9APHY</name>
<reference evidence="2 3" key="1">
    <citation type="journal article" date="2016" name="Mol. Biol. Evol.">
        <title>Comparative Genomics of Early-Diverging Mushroom-Forming Fungi Provides Insights into the Origins of Lignocellulose Decay Capabilities.</title>
        <authorList>
            <person name="Nagy L.G."/>
            <person name="Riley R."/>
            <person name="Tritt A."/>
            <person name="Adam C."/>
            <person name="Daum C."/>
            <person name="Floudas D."/>
            <person name="Sun H."/>
            <person name="Yadav J.S."/>
            <person name="Pangilinan J."/>
            <person name="Larsson K.H."/>
            <person name="Matsuura K."/>
            <person name="Barry K."/>
            <person name="Labutti K."/>
            <person name="Kuo R."/>
            <person name="Ohm R.A."/>
            <person name="Bhattacharya S.S."/>
            <person name="Shirouzu T."/>
            <person name="Yoshinaga Y."/>
            <person name="Martin F.M."/>
            <person name="Grigoriev I.V."/>
            <person name="Hibbett D.S."/>
        </authorList>
    </citation>
    <scope>NUCLEOTIDE SEQUENCE [LARGE SCALE GENOMIC DNA]</scope>
    <source>
        <strain evidence="2 3">L-15889</strain>
    </source>
</reference>